<dbReference type="InterPro" id="IPR038765">
    <property type="entry name" value="Papain-like_cys_pep_sf"/>
</dbReference>
<dbReference type="InterPro" id="IPR007921">
    <property type="entry name" value="CHAP_dom"/>
</dbReference>
<dbReference type="Pfam" id="PF05257">
    <property type="entry name" value="CHAP"/>
    <property type="match status" value="1"/>
</dbReference>
<evidence type="ECO:0000313" key="2">
    <source>
        <dbReference type="EMBL" id="EKC49555.1"/>
    </source>
</evidence>
<dbReference type="AlphaFoldDB" id="K1S795"/>
<protein>
    <submittedName>
        <fullName evidence="2">CHAP domain protein</fullName>
    </submittedName>
</protein>
<proteinExistence type="predicted"/>
<dbReference type="EMBL" id="AJWY01012581">
    <property type="protein sequence ID" value="EKC49555.1"/>
    <property type="molecule type" value="Genomic_DNA"/>
</dbReference>
<name>K1S795_9ZZZZ</name>
<comment type="caution">
    <text evidence="2">The sequence shown here is derived from an EMBL/GenBank/DDBJ whole genome shotgun (WGS) entry which is preliminary data.</text>
</comment>
<gene>
    <name evidence="2" type="ORF">LEA_18338</name>
</gene>
<evidence type="ECO:0000259" key="1">
    <source>
        <dbReference type="Pfam" id="PF05257"/>
    </source>
</evidence>
<feature type="non-terminal residue" evidence="2">
    <location>
        <position position="1"/>
    </location>
</feature>
<sequence>TKGEWLDGTEEPQAGMIIFFDWASDGLDGNSDHTGIVEKVESGRVYTIEGNSSDACQENSYHIGYYEILGYGCPAYK</sequence>
<accession>K1S795</accession>
<dbReference type="Gene3D" id="3.90.1720.60">
    <property type="match status" value="1"/>
</dbReference>
<organism evidence="2">
    <name type="scientific">human gut metagenome</name>
    <dbReference type="NCBI Taxonomy" id="408170"/>
    <lineage>
        <taxon>unclassified sequences</taxon>
        <taxon>metagenomes</taxon>
        <taxon>organismal metagenomes</taxon>
    </lineage>
</organism>
<feature type="domain" description="Peptidase C51" evidence="1">
    <location>
        <begin position="4"/>
        <end position="51"/>
    </location>
</feature>
<reference evidence="2" key="1">
    <citation type="journal article" date="2013" name="Environ. Microbiol.">
        <title>Microbiota from the distal guts of lean and obese adolescents exhibit partial functional redundancy besides clear differences in community structure.</title>
        <authorList>
            <person name="Ferrer M."/>
            <person name="Ruiz A."/>
            <person name="Lanza F."/>
            <person name="Haange S.B."/>
            <person name="Oberbach A."/>
            <person name="Till H."/>
            <person name="Bargiela R."/>
            <person name="Campoy C."/>
            <person name="Segura M.T."/>
            <person name="Richter M."/>
            <person name="von Bergen M."/>
            <person name="Seifert J."/>
            <person name="Suarez A."/>
        </authorList>
    </citation>
    <scope>NUCLEOTIDE SEQUENCE</scope>
</reference>
<dbReference type="SUPFAM" id="SSF54001">
    <property type="entry name" value="Cysteine proteinases"/>
    <property type="match status" value="1"/>
</dbReference>